<keyword evidence="6" id="KW-1003">Cell membrane</keyword>
<evidence type="ECO:0000256" key="7">
    <source>
        <dbReference type="ARBA" id="ARBA00022692"/>
    </source>
</evidence>
<dbReference type="InterPro" id="IPR009357">
    <property type="entry name" value="Riboflavin_transptr"/>
</dbReference>
<evidence type="ECO:0000256" key="2">
    <source>
        <dbReference type="ARBA" id="ARBA00004651"/>
    </source>
</evidence>
<feature type="transmembrane region" description="Helical" evidence="11">
    <location>
        <begin position="279"/>
        <end position="299"/>
    </location>
</feature>
<keyword evidence="14" id="KW-1185">Reference proteome</keyword>
<dbReference type="InterPro" id="IPR004147">
    <property type="entry name" value="ABC1_dom"/>
</dbReference>
<keyword evidence="13" id="KW-0418">Kinase</keyword>
<evidence type="ECO:0000256" key="9">
    <source>
        <dbReference type="ARBA" id="ARBA00023136"/>
    </source>
</evidence>
<dbReference type="PANTHER" id="PTHR12929:SF1">
    <property type="entry name" value="SOLUTE CARRIER FAMILY 52, RIBOFLAVIN TRANSPORTER, MEMBER 2"/>
    <property type="match status" value="1"/>
</dbReference>
<dbReference type="Pfam" id="PF06237">
    <property type="entry name" value="SLC52_ribofla_tr"/>
    <property type="match status" value="1"/>
</dbReference>
<dbReference type="PANTHER" id="PTHR12929">
    <property type="entry name" value="SOLUTE CARRIER FAMILY 52"/>
    <property type="match status" value="1"/>
</dbReference>
<keyword evidence="8 11" id="KW-1133">Transmembrane helix</keyword>
<feature type="transmembrane region" description="Helical" evidence="11">
    <location>
        <begin position="196"/>
        <end position="218"/>
    </location>
</feature>
<evidence type="ECO:0000256" key="1">
    <source>
        <dbReference type="ARBA" id="ARBA00000215"/>
    </source>
</evidence>
<feature type="transmembrane region" description="Helical" evidence="11">
    <location>
        <begin position="338"/>
        <end position="361"/>
    </location>
</feature>
<dbReference type="AlphaFoldDB" id="A0AA41MJE6"/>
<keyword evidence="9 11" id="KW-0472">Membrane</keyword>
<evidence type="ECO:0000256" key="3">
    <source>
        <dbReference type="ARBA" id="ARBA00006366"/>
    </source>
</evidence>
<dbReference type="Proteomes" id="UP001166674">
    <property type="component" value="Unassembled WGS sequence"/>
</dbReference>
<name>A0AA41MJE6_SCICA</name>
<feature type="region of interest" description="Disordered" evidence="10">
    <location>
        <begin position="225"/>
        <end position="267"/>
    </location>
</feature>
<feature type="transmembrane region" description="Helical" evidence="11">
    <location>
        <begin position="49"/>
        <end position="68"/>
    </location>
</feature>
<sequence length="985" mass="107597">MAAPPLDRLVLTHLLVALFGMGSWAAVNGIWVELPVVVKDLPEGWSLPSYLSVLVALGNLGLLVVTLWRRLAPSKGERVPIQVVQGLSMVGTALLAPLWHHVTPVAGQPHSVAFLTLALVLALACCASNVTFLPFLSHLPPPFLRSFFLGQGLSALLPCILALVQGVGRLECLPPPANGTPGPPINFPERFPASTFFWVLTALLITSAAAFQGLLLLLPPSPSPPAGGPGPGLRVGTPGAEEEEEEEEEVSPLQESPSQAAGTLGPDPKTSQLFSARGACLLGLLAVTNALTNGVLPAVQSFSCLPYGRLAYHLAVVLGSSANPLACFLAMGILCRSLAGLCGLSLLGLLFGAYLMALAILSPCPPLVGTSAGVVLVVLSWVLCAGVFSYVKVAISSMLHGWGRPALLAAGVAIQVGSLLGAVAMFPPTSIYHVFHSGKDCVDQTSSPMPLWKRTLSATVLGVPLLLGIRYFTAEAREKRKMRLVVDGFGRFGRSLGTGLYISLDYWWCTNVILRGVEENSPRYVEVMSACHQRAADALVAGAIRNGGLYVKLGQGLCSFNHLLPPEYIRTLRVLEDRALTRGLQEVDELFLEDFRALPLELFQEFDYQPLAAASLAQVHRAKLHDGTAVAVKVQYIDLQDRFDGDVHALELLLQLVGLMHPSFSFSWVLQDLKGTLAQELDFENEGRNAERCAQELKHFRYVTVPRVHWDKCSKRVLTADFCEGCKVNDVEAIKSQGLAVRDVAEKLIQAFAEQIFYTGFIHSDPHPGNVLVRRGPDGKAELVLLDHGLYQFLDEKDRSALCQLWRTIILRDEAAMKEHAAALGVQDYLLFSEMLMQRPVRLGQLWRSHLPSREEVAYMQDMARDHFEGIMQVLRALPRSMLLVLRNINTVRAINVALGTPVDRYFLMAKSAVRGWSRLVGAAYRGIYGSGLLRHLKVAWEMFKFEVALRLETLTMQLTALLVRVLVHLGFVPQAEELYQYLET</sequence>
<comment type="subcellular location">
    <subcellularLocation>
        <location evidence="2">Cell membrane</location>
        <topology evidence="2">Multi-pass membrane protein</topology>
    </subcellularLocation>
</comment>
<keyword evidence="13" id="KW-0808">Transferase</keyword>
<keyword evidence="7 11" id="KW-0812">Transmembrane</keyword>
<keyword evidence="5" id="KW-0813">Transport</keyword>
<feature type="transmembrane region" description="Helical" evidence="11">
    <location>
        <begin position="80"/>
        <end position="100"/>
    </location>
</feature>
<feature type="domain" description="ABC1 atypical kinase-like" evidence="12">
    <location>
        <begin position="575"/>
        <end position="820"/>
    </location>
</feature>
<evidence type="ECO:0000256" key="8">
    <source>
        <dbReference type="ARBA" id="ARBA00022989"/>
    </source>
</evidence>
<evidence type="ECO:0000259" key="12">
    <source>
        <dbReference type="Pfam" id="PF03109"/>
    </source>
</evidence>
<reference evidence="13" key="1">
    <citation type="submission" date="2020-03" db="EMBL/GenBank/DDBJ databases">
        <title>Studies in the Genomics of Life Span.</title>
        <authorList>
            <person name="Glass D."/>
        </authorList>
    </citation>
    <scope>NUCLEOTIDE SEQUENCE</scope>
    <source>
        <strain evidence="13">SUZIE</strain>
        <tissue evidence="13">Muscle</tissue>
    </source>
</reference>
<comment type="catalytic activity">
    <reaction evidence="1">
        <text>riboflavin(in) = riboflavin(out)</text>
        <dbReference type="Rhea" id="RHEA:35015"/>
        <dbReference type="ChEBI" id="CHEBI:57986"/>
    </reaction>
</comment>
<comment type="similarity">
    <text evidence="4">Belongs to the protein kinase superfamily. ADCK protein kinase family.</text>
</comment>
<dbReference type="GO" id="GO:0032217">
    <property type="term" value="F:riboflavin transmembrane transporter activity"/>
    <property type="evidence" value="ECO:0007669"/>
    <property type="project" value="InterPro"/>
</dbReference>
<evidence type="ECO:0000256" key="4">
    <source>
        <dbReference type="ARBA" id="ARBA00009670"/>
    </source>
</evidence>
<accession>A0AA41MJE6</accession>
<dbReference type="EMBL" id="JAATJV010195099">
    <property type="protein sequence ID" value="MBZ3872919.1"/>
    <property type="molecule type" value="Genomic_DNA"/>
</dbReference>
<feature type="transmembrane region" description="Helical" evidence="11">
    <location>
        <begin position="148"/>
        <end position="168"/>
    </location>
</feature>
<proteinExistence type="inferred from homology"/>
<organism evidence="13 14">
    <name type="scientific">Sciurus carolinensis</name>
    <name type="common">Eastern gray squirrel</name>
    <dbReference type="NCBI Taxonomy" id="30640"/>
    <lineage>
        <taxon>Eukaryota</taxon>
        <taxon>Metazoa</taxon>
        <taxon>Chordata</taxon>
        <taxon>Craniata</taxon>
        <taxon>Vertebrata</taxon>
        <taxon>Euteleostomi</taxon>
        <taxon>Mammalia</taxon>
        <taxon>Eutheria</taxon>
        <taxon>Euarchontoglires</taxon>
        <taxon>Glires</taxon>
        <taxon>Rodentia</taxon>
        <taxon>Sciuromorpha</taxon>
        <taxon>Sciuridae</taxon>
        <taxon>Sciurinae</taxon>
        <taxon>Sciurini</taxon>
        <taxon>Sciurus</taxon>
    </lineage>
</organism>
<comment type="caution">
    <text evidence="13">The sequence shown here is derived from an EMBL/GenBank/DDBJ whole genome shotgun (WGS) entry which is preliminary data.</text>
</comment>
<feature type="transmembrane region" description="Helical" evidence="11">
    <location>
        <begin position="407"/>
        <end position="426"/>
    </location>
</feature>
<dbReference type="InterPro" id="IPR045307">
    <property type="entry name" value="ADCK1_dom"/>
</dbReference>
<evidence type="ECO:0000256" key="11">
    <source>
        <dbReference type="SAM" id="Phobius"/>
    </source>
</evidence>
<dbReference type="CDD" id="cd13969">
    <property type="entry name" value="ADCK1-like"/>
    <property type="match status" value="1"/>
</dbReference>
<feature type="transmembrane region" description="Helical" evidence="11">
    <location>
        <begin position="112"/>
        <end position="136"/>
    </location>
</feature>
<gene>
    <name evidence="13" type="ORF">SUZIE_120345</name>
</gene>
<comment type="similarity">
    <text evidence="3">Belongs to the riboflavin transporter family.</text>
</comment>
<evidence type="ECO:0000313" key="13">
    <source>
        <dbReference type="EMBL" id="MBZ3872919.1"/>
    </source>
</evidence>
<dbReference type="InterPro" id="IPR011009">
    <property type="entry name" value="Kinase-like_dom_sf"/>
</dbReference>
<feature type="compositionally biased region" description="Acidic residues" evidence="10">
    <location>
        <begin position="240"/>
        <end position="250"/>
    </location>
</feature>
<feature type="transmembrane region" description="Helical" evidence="11">
    <location>
        <begin position="311"/>
        <end position="331"/>
    </location>
</feature>
<dbReference type="Pfam" id="PF03109">
    <property type="entry name" value="ABC1"/>
    <property type="match status" value="1"/>
</dbReference>
<dbReference type="SUPFAM" id="SSF56112">
    <property type="entry name" value="Protein kinase-like (PK-like)"/>
    <property type="match status" value="1"/>
</dbReference>
<evidence type="ECO:0000256" key="10">
    <source>
        <dbReference type="SAM" id="MobiDB-lite"/>
    </source>
</evidence>
<evidence type="ECO:0000256" key="6">
    <source>
        <dbReference type="ARBA" id="ARBA00022475"/>
    </source>
</evidence>
<dbReference type="GO" id="GO:0016301">
    <property type="term" value="F:kinase activity"/>
    <property type="evidence" value="ECO:0007669"/>
    <property type="project" value="UniProtKB-KW"/>
</dbReference>
<protein>
    <submittedName>
        <fullName evidence="13">AarF domain-containing protein kinase 5</fullName>
    </submittedName>
</protein>
<feature type="transmembrane region" description="Helical" evidence="11">
    <location>
        <begin position="373"/>
        <end position="395"/>
    </location>
</feature>
<dbReference type="GO" id="GO:0005886">
    <property type="term" value="C:plasma membrane"/>
    <property type="evidence" value="ECO:0007669"/>
    <property type="project" value="UniProtKB-SubCell"/>
</dbReference>
<evidence type="ECO:0000256" key="5">
    <source>
        <dbReference type="ARBA" id="ARBA00022448"/>
    </source>
</evidence>
<evidence type="ECO:0000313" key="14">
    <source>
        <dbReference type="Proteomes" id="UP001166674"/>
    </source>
</evidence>